<evidence type="ECO:0000256" key="2">
    <source>
        <dbReference type="ARBA" id="ARBA00022741"/>
    </source>
</evidence>
<dbReference type="InterPro" id="IPR015854">
    <property type="entry name" value="ABC_transpr_LolD-like"/>
</dbReference>
<proteinExistence type="predicted"/>
<organism evidence="5 6">
    <name type="scientific">Alicyclobacillus cycloheptanicus</name>
    <dbReference type="NCBI Taxonomy" id="1457"/>
    <lineage>
        <taxon>Bacteria</taxon>
        <taxon>Bacillati</taxon>
        <taxon>Bacillota</taxon>
        <taxon>Bacilli</taxon>
        <taxon>Bacillales</taxon>
        <taxon>Alicyclobacillaceae</taxon>
        <taxon>Alicyclobacillus</taxon>
    </lineage>
</organism>
<dbReference type="InterPro" id="IPR017911">
    <property type="entry name" value="MacB-like_ATP-bd"/>
</dbReference>
<feature type="domain" description="ABC transporter" evidence="4">
    <location>
        <begin position="4"/>
        <end position="240"/>
    </location>
</feature>
<keyword evidence="2" id="KW-0547">Nucleotide-binding</keyword>
<dbReference type="InterPro" id="IPR017871">
    <property type="entry name" value="ABC_transporter-like_CS"/>
</dbReference>
<dbReference type="GO" id="GO:0005524">
    <property type="term" value="F:ATP binding"/>
    <property type="evidence" value="ECO:0007669"/>
    <property type="project" value="UniProtKB-KW"/>
</dbReference>
<dbReference type="Proteomes" id="UP001232973">
    <property type="component" value="Unassembled WGS sequence"/>
</dbReference>
<gene>
    <name evidence="5" type="ORF">J2S03_000532</name>
</gene>
<dbReference type="PROSITE" id="PS50893">
    <property type="entry name" value="ABC_TRANSPORTER_2"/>
    <property type="match status" value="1"/>
</dbReference>
<accession>A0ABT9XF18</accession>
<keyword evidence="6" id="KW-1185">Reference proteome</keyword>
<dbReference type="PANTHER" id="PTHR24220">
    <property type="entry name" value="IMPORT ATP-BINDING PROTEIN"/>
    <property type="match status" value="1"/>
</dbReference>
<dbReference type="Gene3D" id="3.40.50.300">
    <property type="entry name" value="P-loop containing nucleotide triphosphate hydrolases"/>
    <property type="match status" value="1"/>
</dbReference>
<evidence type="ECO:0000256" key="1">
    <source>
        <dbReference type="ARBA" id="ARBA00022448"/>
    </source>
</evidence>
<dbReference type="SMART" id="SM00382">
    <property type="entry name" value="AAA"/>
    <property type="match status" value="1"/>
</dbReference>
<comment type="caution">
    <text evidence="5">The sequence shown here is derived from an EMBL/GenBank/DDBJ whole genome shotgun (WGS) entry which is preliminary data.</text>
</comment>
<dbReference type="Pfam" id="PF00005">
    <property type="entry name" value="ABC_tran"/>
    <property type="match status" value="1"/>
</dbReference>
<dbReference type="InterPro" id="IPR027417">
    <property type="entry name" value="P-loop_NTPase"/>
</dbReference>
<evidence type="ECO:0000259" key="4">
    <source>
        <dbReference type="PROSITE" id="PS50893"/>
    </source>
</evidence>
<keyword evidence="3 5" id="KW-0067">ATP-binding</keyword>
<reference evidence="5 6" key="1">
    <citation type="submission" date="2023-07" db="EMBL/GenBank/DDBJ databases">
        <title>Genomic Encyclopedia of Type Strains, Phase IV (KMG-IV): sequencing the most valuable type-strain genomes for metagenomic binning, comparative biology and taxonomic classification.</title>
        <authorList>
            <person name="Goeker M."/>
        </authorList>
    </citation>
    <scope>NUCLEOTIDE SEQUENCE [LARGE SCALE GENOMIC DNA]</scope>
    <source>
        <strain evidence="5 6">DSM 4006</strain>
    </source>
</reference>
<keyword evidence="1" id="KW-0813">Transport</keyword>
<dbReference type="RefSeq" id="WP_274455297.1">
    <property type="nucleotide sequence ID" value="NZ_CP067097.1"/>
</dbReference>
<dbReference type="PANTHER" id="PTHR24220:SF86">
    <property type="entry name" value="ABC TRANSPORTER ABCH.1"/>
    <property type="match status" value="1"/>
</dbReference>
<dbReference type="InterPro" id="IPR003593">
    <property type="entry name" value="AAA+_ATPase"/>
</dbReference>
<sequence>MSLLKLDHVSKRYDLGSEPFYAVKDVSLEVRQGEFVAIMGPSGSGKSTMMHLMGLLDTPTSGEVWVDGVPTSSLTDRQTAALRNEKIGFVFQSFNLLPRTSALENVAVPLWYSKHSSKNDLQRAARALQRVGLDPAAKGRNHPNQLSGGQQQRVAIARAIVTNPSLVLADEPTGNLDSQSTEEILALFQSLNDEGTTIVIVTHEEHVGQHARRIVRFRDGHIESDERVSQPLRAGAGVLK</sequence>
<evidence type="ECO:0000313" key="6">
    <source>
        <dbReference type="Proteomes" id="UP001232973"/>
    </source>
</evidence>
<protein>
    <submittedName>
        <fullName evidence="5">ABC transport system ATP-binding protein</fullName>
    </submittedName>
</protein>
<dbReference type="InterPro" id="IPR003439">
    <property type="entry name" value="ABC_transporter-like_ATP-bd"/>
</dbReference>
<dbReference type="EMBL" id="JAUSTP010000002">
    <property type="protein sequence ID" value="MDQ0188720.1"/>
    <property type="molecule type" value="Genomic_DNA"/>
</dbReference>
<evidence type="ECO:0000313" key="5">
    <source>
        <dbReference type="EMBL" id="MDQ0188720.1"/>
    </source>
</evidence>
<dbReference type="CDD" id="cd03255">
    <property type="entry name" value="ABC_MJ0796_LolCDE_FtsE"/>
    <property type="match status" value="1"/>
</dbReference>
<evidence type="ECO:0000256" key="3">
    <source>
        <dbReference type="ARBA" id="ARBA00022840"/>
    </source>
</evidence>
<dbReference type="PROSITE" id="PS00211">
    <property type="entry name" value="ABC_TRANSPORTER_1"/>
    <property type="match status" value="1"/>
</dbReference>
<dbReference type="SUPFAM" id="SSF52540">
    <property type="entry name" value="P-loop containing nucleoside triphosphate hydrolases"/>
    <property type="match status" value="1"/>
</dbReference>
<name>A0ABT9XF18_9BACL</name>